<evidence type="ECO:0000256" key="1">
    <source>
        <dbReference type="SAM" id="MobiDB-lite"/>
    </source>
</evidence>
<reference evidence="2" key="1">
    <citation type="submission" date="2014-11" db="EMBL/GenBank/DDBJ databases">
        <authorList>
            <person name="Otto D Thomas"/>
            <person name="Naeem Raeece"/>
        </authorList>
    </citation>
    <scope>NUCLEOTIDE SEQUENCE</scope>
</reference>
<accession>A0A0G4FQZ2</accession>
<organism evidence="2">
    <name type="scientific">Chromera velia CCMP2878</name>
    <dbReference type="NCBI Taxonomy" id="1169474"/>
    <lineage>
        <taxon>Eukaryota</taxon>
        <taxon>Sar</taxon>
        <taxon>Alveolata</taxon>
        <taxon>Colpodellida</taxon>
        <taxon>Chromeraceae</taxon>
        <taxon>Chromera</taxon>
    </lineage>
</organism>
<proteinExistence type="predicted"/>
<feature type="compositionally biased region" description="Polar residues" evidence="1">
    <location>
        <begin position="1"/>
        <end position="13"/>
    </location>
</feature>
<protein>
    <recommendedName>
        <fullName evidence="3">Reverse transcriptase Ty1/copia-type domain-containing protein</fullName>
    </recommendedName>
</protein>
<sequence>MTPLPSVSPSQVRCNLEGENGNENEEVQPAADAAPSDGIPPDDSLFGSDLLRNQDNQVVRGEDGESGERSGEGSIRSQGLQALGVLEFKKGSTQLPADPEDVKAGKFDTALRDEWLLNICGQEVFEKEVKKEEAKAKRLTVINLGARFTWKQKEGAGAKKDGKTKENLEKERQAKARAFGKGYLDKRKLDTYTGTPVPSLIFLCVIWALALCLQIFVGDVKGAFLQSDDTNRERVYARMPEWMPPIPDVCPYPDMPAEKWERIAAYARSVQPRQVREVMRGLYGMPVSSKLFDDKWVGAIEKVGYKRVELGIAIDREKNVLINWIDNVFGLIAFGQVDGLVKHLRGEMQFGKLSRLDMGAYRFKYAGMDFEGDRGQCRVSMSSYLEGVDTEKLFREFKIHRTGVGATSSCKEKELEL</sequence>
<dbReference type="EMBL" id="CDMZ01000550">
    <property type="protein sequence ID" value="CEM16641.1"/>
    <property type="molecule type" value="Genomic_DNA"/>
</dbReference>
<dbReference type="VEuPathDB" id="CryptoDB:Cvel_3634"/>
<dbReference type="AlphaFoldDB" id="A0A0G4FQZ2"/>
<dbReference type="PhylomeDB" id="A0A0G4FQZ2"/>
<feature type="compositionally biased region" description="Basic and acidic residues" evidence="1">
    <location>
        <begin position="60"/>
        <end position="71"/>
    </location>
</feature>
<name>A0A0G4FQZ2_9ALVE</name>
<feature type="region of interest" description="Disordered" evidence="1">
    <location>
        <begin position="1"/>
        <end position="76"/>
    </location>
</feature>
<evidence type="ECO:0000313" key="2">
    <source>
        <dbReference type="EMBL" id="CEM16641.1"/>
    </source>
</evidence>
<evidence type="ECO:0008006" key="3">
    <source>
        <dbReference type="Google" id="ProtNLM"/>
    </source>
</evidence>
<gene>
    <name evidence="2" type="ORF">Cvel_3634</name>
</gene>